<dbReference type="SMART" id="SM00530">
    <property type="entry name" value="HTH_XRE"/>
    <property type="match status" value="1"/>
</dbReference>
<gene>
    <name evidence="2" type="ORF">DYH56_04195</name>
</gene>
<dbReference type="SUPFAM" id="SSF47413">
    <property type="entry name" value="lambda repressor-like DNA-binding domains"/>
    <property type="match status" value="1"/>
</dbReference>
<dbReference type="RefSeq" id="WP_114641606.1">
    <property type="nucleotide sequence ID" value="NZ_JAACIO010000005.1"/>
</dbReference>
<comment type="caution">
    <text evidence="2">The sequence shown here is derived from an EMBL/GenBank/DDBJ whole genome shotgun (WGS) entry which is preliminary data.</text>
</comment>
<dbReference type="CDD" id="cd00093">
    <property type="entry name" value="HTH_XRE"/>
    <property type="match status" value="1"/>
</dbReference>
<feature type="domain" description="HTH cro/C1-type" evidence="1">
    <location>
        <begin position="14"/>
        <end position="71"/>
    </location>
</feature>
<dbReference type="Pfam" id="PF13443">
    <property type="entry name" value="HTH_26"/>
    <property type="match status" value="1"/>
</dbReference>
<protein>
    <recommendedName>
        <fullName evidence="1">HTH cro/C1-type domain-containing protein</fullName>
    </recommendedName>
</protein>
<accession>A0ABX9KJJ1</accession>
<evidence type="ECO:0000313" key="3">
    <source>
        <dbReference type="Proteomes" id="UP000263486"/>
    </source>
</evidence>
<evidence type="ECO:0000313" key="2">
    <source>
        <dbReference type="EMBL" id="REI42228.1"/>
    </source>
</evidence>
<keyword evidence="3" id="KW-1185">Reference proteome</keyword>
<name>A0ABX9KJJ1_9FUSO</name>
<dbReference type="InterPro" id="IPR001387">
    <property type="entry name" value="Cro/C1-type_HTH"/>
</dbReference>
<organism evidence="2 3">
    <name type="scientific">Psychrilyobacter piezotolerans</name>
    <dbReference type="NCBI Taxonomy" id="2293438"/>
    <lineage>
        <taxon>Bacteria</taxon>
        <taxon>Fusobacteriati</taxon>
        <taxon>Fusobacteriota</taxon>
        <taxon>Fusobacteriia</taxon>
        <taxon>Fusobacteriales</taxon>
        <taxon>Fusobacteriaceae</taxon>
        <taxon>Psychrilyobacter</taxon>
    </lineage>
</organism>
<proteinExistence type="predicted"/>
<reference evidence="2 3" key="1">
    <citation type="submission" date="2018-08" db="EMBL/GenBank/DDBJ databases">
        <title>Draft genome sequence of Psychrilyobacter sp. strain SD5 isolated from Black Sea water.</title>
        <authorList>
            <person name="Yadav S."/>
            <person name="Villanueva L."/>
            <person name="Damste J.S.S."/>
        </authorList>
    </citation>
    <scope>NUCLEOTIDE SEQUENCE [LARGE SCALE GENOMIC DNA]</scope>
    <source>
        <strain evidence="2 3">SD5</strain>
    </source>
</reference>
<evidence type="ECO:0000259" key="1">
    <source>
        <dbReference type="PROSITE" id="PS50943"/>
    </source>
</evidence>
<dbReference type="Proteomes" id="UP000263486">
    <property type="component" value="Unassembled WGS sequence"/>
</dbReference>
<dbReference type="InterPro" id="IPR010982">
    <property type="entry name" value="Lambda_DNA-bd_dom_sf"/>
</dbReference>
<dbReference type="Gene3D" id="1.10.260.40">
    <property type="entry name" value="lambda repressor-like DNA-binding domains"/>
    <property type="match status" value="1"/>
</dbReference>
<dbReference type="EMBL" id="QUAJ01000005">
    <property type="protein sequence ID" value="REI42228.1"/>
    <property type="molecule type" value="Genomic_DNA"/>
</dbReference>
<dbReference type="PROSITE" id="PS50943">
    <property type="entry name" value="HTH_CROC1"/>
    <property type="match status" value="1"/>
</dbReference>
<sequence length="73" mass="8339">MKYILEKKELALEIRKTLKIKKISQSELARKLEITRSSISITLNNLEDGKAISLNTLLEYSRVLDVSFVVCAK</sequence>